<evidence type="ECO:0000313" key="1">
    <source>
        <dbReference type="EMBL" id="ADU97107.1"/>
    </source>
</evidence>
<name>E8T2L2_THEA1</name>
<evidence type="ECO:0008006" key="3">
    <source>
        <dbReference type="Google" id="ProtNLM"/>
    </source>
</evidence>
<dbReference type="eggNOG" id="ENOG50331IC">
    <property type="taxonomic scope" value="Bacteria"/>
</dbReference>
<keyword evidence="2" id="KW-1185">Reference proteome</keyword>
<dbReference type="AlphaFoldDB" id="E8T2L2"/>
<dbReference type="STRING" id="648996.Theam_1143"/>
<dbReference type="HOGENOM" id="CLU_1895191_0_0_0"/>
<reference evidence="1" key="1">
    <citation type="submission" date="2011-01" db="EMBL/GenBank/DDBJ databases">
        <title>Complete sequence of chromosome of Thermovibrio ammonificans HB-1.</title>
        <authorList>
            <consortium name="US DOE Joint Genome Institute"/>
            <person name="Lucas S."/>
            <person name="Copeland A."/>
            <person name="Lapidus A."/>
            <person name="Cheng J.-F."/>
            <person name="Goodwin L."/>
            <person name="Pitluck S."/>
            <person name="Davenport K."/>
            <person name="Detter J.C."/>
            <person name="Han C."/>
            <person name="Tapia R."/>
            <person name="Land M."/>
            <person name="Hauser L."/>
            <person name="Kyrpides N."/>
            <person name="Ivanova N."/>
            <person name="Ovchinnikova G."/>
            <person name="Vetriani C."/>
            <person name="Woyke T."/>
        </authorList>
    </citation>
    <scope>NUCLEOTIDE SEQUENCE [LARGE SCALE GENOMIC DNA]</scope>
    <source>
        <strain evidence="1">HB-1</strain>
    </source>
</reference>
<proteinExistence type="predicted"/>
<evidence type="ECO:0000313" key="2">
    <source>
        <dbReference type="Proteomes" id="UP000006362"/>
    </source>
</evidence>
<dbReference type="KEGG" id="tam:Theam_1143"/>
<accession>E8T2L2</accession>
<dbReference type="Proteomes" id="UP000006362">
    <property type="component" value="Chromosome"/>
</dbReference>
<gene>
    <name evidence="1" type="ordered locus">Theam_1143</name>
</gene>
<sequence length="134" mass="14764">MRRKGLALSTVLILSLIALGFTAVMLYMLTTGTKITGSTARYTSSLEVAKGVSSYLMRLMEEDELCNYTNCNLPDQPINLGSYSTFGDYVASARLLRRVVDTATGATVYAVEVKVYNKKVPNEKAVVDFVYKVQ</sequence>
<organism evidence="1 2">
    <name type="scientific">Thermovibrio ammonificans (strain DSM 15698 / JCM 12110 / HB-1)</name>
    <dbReference type="NCBI Taxonomy" id="648996"/>
    <lineage>
        <taxon>Bacteria</taxon>
        <taxon>Pseudomonadati</taxon>
        <taxon>Aquificota</taxon>
        <taxon>Aquificia</taxon>
        <taxon>Desulfurobacteriales</taxon>
        <taxon>Desulfurobacteriaceae</taxon>
        <taxon>Thermovibrio</taxon>
    </lineage>
</organism>
<dbReference type="OrthoDB" id="15432at2"/>
<dbReference type="EMBL" id="CP002444">
    <property type="protein sequence ID" value="ADU97107.1"/>
    <property type="molecule type" value="Genomic_DNA"/>
</dbReference>
<dbReference type="RefSeq" id="WP_013537893.1">
    <property type="nucleotide sequence ID" value="NC_014926.1"/>
</dbReference>
<protein>
    <recommendedName>
        <fullName evidence="3">Type 4 fimbrial biogenesis protein PilX N-terminal domain-containing protein</fullName>
    </recommendedName>
</protein>